<dbReference type="RefSeq" id="WP_250082525.1">
    <property type="nucleotide sequence ID" value="NZ_JAMJPJ010000020.1"/>
</dbReference>
<dbReference type="PROSITE" id="PS50113">
    <property type="entry name" value="PAC"/>
    <property type="match status" value="1"/>
</dbReference>
<dbReference type="SUPFAM" id="SSF55785">
    <property type="entry name" value="PYP-like sensor domain (PAS domain)"/>
    <property type="match status" value="1"/>
</dbReference>
<dbReference type="InterPro" id="IPR000014">
    <property type="entry name" value="PAS"/>
</dbReference>
<organism evidence="4 5">
    <name type="scientific">Halomonas llamarensis</name>
    <dbReference type="NCBI Taxonomy" id="2945104"/>
    <lineage>
        <taxon>Bacteria</taxon>
        <taxon>Pseudomonadati</taxon>
        <taxon>Pseudomonadota</taxon>
        <taxon>Gammaproteobacteria</taxon>
        <taxon>Oceanospirillales</taxon>
        <taxon>Halomonadaceae</taxon>
        <taxon>Halomonas</taxon>
    </lineage>
</organism>
<dbReference type="PROSITE" id="PS50887">
    <property type="entry name" value="GGDEF"/>
    <property type="match status" value="1"/>
</dbReference>
<dbReference type="CDD" id="cd00130">
    <property type="entry name" value="PAS"/>
    <property type="match status" value="1"/>
</dbReference>
<dbReference type="PANTHER" id="PTHR33121">
    <property type="entry name" value="CYCLIC DI-GMP PHOSPHODIESTERASE PDEF"/>
    <property type="match status" value="1"/>
</dbReference>
<evidence type="ECO:0000259" key="3">
    <source>
        <dbReference type="PROSITE" id="PS50887"/>
    </source>
</evidence>
<keyword evidence="5" id="KW-1185">Reference proteome</keyword>
<dbReference type="SUPFAM" id="SSF141868">
    <property type="entry name" value="EAL domain-like"/>
    <property type="match status" value="1"/>
</dbReference>
<dbReference type="InterPro" id="IPR043128">
    <property type="entry name" value="Rev_trsase/Diguanyl_cyclase"/>
</dbReference>
<evidence type="ECO:0000259" key="2">
    <source>
        <dbReference type="PROSITE" id="PS50883"/>
    </source>
</evidence>
<feature type="domain" description="PAC" evidence="1">
    <location>
        <begin position="86"/>
        <end position="140"/>
    </location>
</feature>
<dbReference type="SMART" id="SM00267">
    <property type="entry name" value="GGDEF"/>
    <property type="match status" value="1"/>
</dbReference>
<dbReference type="EMBL" id="JAMJPJ010000020">
    <property type="protein sequence ID" value="MCL7930704.1"/>
    <property type="molecule type" value="Genomic_DNA"/>
</dbReference>
<feature type="domain" description="EAL" evidence="2">
    <location>
        <begin position="332"/>
        <end position="587"/>
    </location>
</feature>
<dbReference type="SMART" id="SM00086">
    <property type="entry name" value="PAC"/>
    <property type="match status" value="1"/>
</dbReference>
<dbReference type="Pfam" id="PF00990">
    <property type="entry name" value="GGDEF"/>
    <property type="match status" value="1"/>
</dbReference>
<comment type="caution">
    <text evidence="4">The sequence shown here is derived from an EMBL/GenBank/DDBJ whole genome shotgun (WGS) entry which is preliminary data.</text>
</comment>
<dbReference type="PANTHER" id="PTHR33121:SF70">
    <property type="entry name" value="SIGNALING PROTEIN YKOW"/>
    <property type="match status" value="1"/>
</dbReference>
<dbReference type="Gene3D" id="3.30.450.20">
    <property type="entry name" value="PAS domain"/>
    <property type="match status" value="1"/>
</dbReference>
<dbReference type="Pfam" id="PF13426">
    <property type="entry name" value="PAS_9"/>
    <property type="match status" value="1"/>
</dbReference>
<dbReference type="NCBIfam" id="TIGR00229">
    <property type="entry name" value="sensory_box"/>
    <property type="match status" value="1"/>
</dbReference>
<protein>
    <submittedName>
        <fullName evidence="4">EAL domain-containing protein</fullName>
    </submittedName>
</protein>
<dbReference type="Proteomes" id="UP001165308">
    <property type="component" value="Unassembled WGS sequence"/>
</dbReference>
<name>A0ABT0SS83_9GAMM</name>
<evidence type="ECO:0000313" key="5">
    <source>
        <dbReference type="Proteomes" id="UP001165308"/>
    </source>
</evidence>
<dbReference type="PROSITE" id="PS50883">
    <property type="entry name" value="EAL"/>
    <property type="match status" value="1"/>
</dbReference>
<dbReference type="InterPro" id="IPR000700">
    <property type="entry name" value="PAS-assoc_C"/>
</dbReference>
<dbReference type="InterPro" id="IPR035919">
    <property type="entry name" value="EAL_sf"/>
</dbReference>
<dbReference type="SUPFAM" id="SSF55073">
    <property type="entry name" value="Nucleotide cyclase"/>
    <property type="match status" value="1"/>
</dbReference>
<dbReference type="InterPro" id="IPR050706">
    <property type="entry name" value="Cyclic-di-GMP_PDE-like"/>
</dbReference>
<dbReference type="InterPro" id="IPR001633">
    <property type="entry name" value="EAL_dom"/>
</dbReference>
<dbReference type="InterPro" id="IPR035965">
    <property type="entry name" value="PAS-like_dom_sf"/>
</dbReference>
<feature type="domain" description="GGDEF" evidence="3">
    <location>
        <begin position="184"/>
        <end position="323"/>
    </location>
</feature>
<evidence type="ECO:0000313" key="4">
    <source>
        <dbReference type="EMBL" id="MCL7930704.1"/>
    </source>
</evidence>
<proteinExistence type="predicted"/>
<dbReference type="InterPro" id="IPR001610">
    <property type="entry name" value="PAC"/>
</dbReference>
<dbReference type="InterPro" id="IPR000160">
    <property type="entry name" value="GGDEF_dom"/>
</dbReference>
<accession>A0ABT0SS83</accession>
<dbReference type="InterPro" id="IPR029787">
    <property type="entry name" value="Nucleotide_cyclase"/>
</dbReference>
<dbReference type="Gene3D" id="3.30.70.270">
    <property type="match status" value="1"/>
</dbReference>
<reference evidence="4" key="1">
    <citation type="submission" date="2022-05" db="EMBL/GenBank/DDBJ databases">
        <title>Halomonas geminus sp. nov. and Halomonas llamarensis sp. nov. isolated from high-altitude salars of the Atacama Desert.</title>
        <authorList>
            <person name="Hintersatz C."/>
            <person name="Rojas L.A."/>
            <person name="Wei T.-S."/>
            <person name="Kutschke S."/>
            <person name="Lehmann F."/>
            <person name="Jain R."/>
            <person name="Pollmann K."/>
        </authorList>
    </citation>
    <scope>NUCLEOTIDE SEQUENCE</scope>
    <source>
        <strain evidence="4">ATCHA</strain>
    </source>
</reference>
<dbReference type="CDD" id="cd01948">
    <property type="entry name" value="EAL"/>
    <property type="match status" value="1"/>
</dbReference>
<sequence>MVVSVLSEKFSSILQSAVENTEYSIVITTGDLAPPGPLIVYVNAAFTRKTGYASEEVFHSSPRILQGPATEPDVLARMKAALRKGDSFEGCTWNYTKDGKPYQVEWTVTPLCVEGEGVDYFVSVQRDVTAQHQSYEKLKSETGRLNALLQSTGANTDAITGAHNHRGMLLRLQELIDDAATSHPAVGVVVLKLAGINRVDQVFGIDAVNQLLRVVAERLRSQLKVKETLARSHEHSFTVLIPVGVGAMVEVNRYLMARAQTLIAAIADESIDISGEVLHIDVGAGIARSPVDGRDCQKLTTLADEAAQRATRADANLVCWADHATAATQLEQIRLEDKLLRAITQREIVVFYQPIMDLDRNEVIGAEALARWPQPEGHSTIGPDRFIPLAEALGLIDQLGMQVFEDACQQLKCWQEGAGNAAFWVSVNVAPAQLRDPRLAERFAAITQSIGVSPESMKLEITESALEHGLEEVIEVIDKLITAGFPLALDDFGTGHSSLRRLIEIPFSILKADKCFVSQLPDGRGAAVVSSLSQLSSHLSIDALGEGVETAAHEAFLRDCNYRYAQGFYYAKPMPAAEFAAWSGWLAASM</sequence>
<dbReference type="Gene3D" id="3.20.20.450">
    <property type="entry name" value="EAL domain"/>
    <property type="match status" value="1"/>
</dbReference>
<gene>
    <name evidence="4" type="ORF">M8006_12080</name>
</gene>
<dbReference type="SMART" id="SM00052">
    <property type="entry name" value="EAL"/>
    <property type="match status" value="1"/>
</dbReference>
<dbReference type="Pfam" id="PF00563">
    <property type="entry name" value="EAL"/>
    <property type="match status" value="1"/>
</dbReference>
<dbReference type="NCBIfam" id="TIGR00254">
    <property type="entry name" value="GGDEF"/>
    <property type="match status" value="1"/>
</dbReference>
<evidence type="ECO:0000259" key="1">
    <source>
        <dbReference type="PROSITE" id="PS50113"/>
    </source>
</evidence>